<dbReference type="Proteomes" id="UP000789901">
    <property type="component" value="Unassembled WGS sequence"/>
</dbReference>
<name>A0ABN7W9T1_GIGMA</name>
<protein>
    <submittedName>
        <fullName evidence="1">3133_t:CDS:1</fullName>
    </submittedName>
</protein>
<accession>A0ABN7W9T1</accession>
<evidence type="ECO:0000313" key="2">
    <source>
        <dbReference type="Proteomes" id="UP000789901"/>
    </source>
</evidence>
<proteinExistence type="predicted"/>
<keyword evidence="2" id="KW-1185">Reference proteome</keyword>
<comment type="caution">
    <text evidence="1">The sequence shown here is derived from an EMBL/GenBank/DDBJ whole genome shotgun (WGS) entry which is preliminary data.</text>
</comment>
<dbReference type="EMBL" id="CAJVQB010036221">
    <property type="protein sequence ID" value="CAG8823627.1"/>
    <property type="molecule type" value="Genomic_DNA"/>
</dbReference>
<evidence type="ECO:0000313" key="1">
    <source>
        <dbReference type="EMBL" id="CAG8823627.1"/>
    </source>
</evidence>
<gene>
    <name evidence="1" type="ORF">GMARGA_LOCUS28388</name>
</gene>
<feature type="non-terminal residue" evidence="1">
    <location>
        <position position="60"/>
    </location>
</feature>
<sequence>MRIARQNFVQKILDIIPLESPTRLHFYEKLFEQAQPLPFTAFIVLCIFRSEEQNLLTANE</sequence>
<organism evidence="1 2">
    <name type="scientific">Gigaspora margarita</name>
    <dbReference type="NCBI Taxonomy" id="4874"/>
    <lineage>
        <taxon>Eukaryota</taxon>
        <taxon>Fungi</taxon>
        <taxon>Fungi incertae sedis</taxon>
        <taxon>Mucoromycota</taxon>
        <taxon>Glomeromycotina</taxon>
        <taxon>Glomeromycetes</taxon>
        <taxon>Diversisporales</taxon>
        <taxon>Gigasporaceae</taxon>
        <taxon>Gigaspora</taxon>
    </lineage>
</organism>
<reference evidence="1 2" key="1">
    <citation type="submission" date="2021-06" db="EMBL/GenBank/DDBJ databases">
        <authorList>
            <person name="Kallberg Y."/>
            <person name="Tangrot J."/>
            <person name="Rosling A."/>
        </authorList>
    </citation>
    <scope>NUCLEOTIDE SEQUENCE [LARGE SCALE GENOMIC DNA]</scope>
    <source>
        <strain evidence="1 2">120-4 pot B 10/14</strain>
    </source>
</reference>